<reference evidence="1 2" key="1">
    <citation type="journal article" date="2018" name="Sci. Rep.">
        <title>Genomic signatures of local adaptation to the degree of environmental predictability in rotifers.</title>
        <authorList>
            <person name="Franch-Gras L."/>
            <person name="Hahn C."/>
            <person name="Garcia-Roger E.M."/>
            <person name="Carmona M.J."/>
            <person name="Serra M."/>
            <person name="Gomez A."/>
        </authorList>
    </citation>
    <scope>NUCLEOTIDE SEQUENCE [LARGE SCALE GENOMIC DNA]</scope>
    <source>
        <strain evidence="1">HYR1</strain>
    </source>
</reference>
<accession>A0A3M7RG78</accession>
<dbReference type="AlphaFoldDB" id="A0A3M7RG78"/>
<protein>
    <submittedName>
        <fullName evidence="1">Uncharacterized protein</fullName>
    </submittedName>
</protein>
<keyword evidence="2" id="KW-1185">Reference proteome</keyword>
<dbReference type="Proteomes" id="UP000276133">
    <property type="component" value="Unassembled WGS sequence"/>
</dbReference>
<sequence length="62" mass="6984">MIETSTSILIPAYKATQGQDIDDEIDEIIVSKKSRGKHKDNALFQALNSYQEALGVVQYRKN</sequence>
<comment type="caution">
    <text evidence="1">The sequence shown here is derived from an EMBL/GenBank/DDBJ whole genome shotgun (WGS) entry which is preliminary data.</text>
</comment>
<gene>
    <name evidence="1" type="ORF">BpHYR1_018481</name>
</gene>
<proteinExistence type="predicted"/>
<dbReference type="EMBL" id="REGN01003447">
    <property type="protein sequence ID" value="RNA22459.1"/>
    <property type="molecule type" value="Genomic_DNA"/>
</dbReference>
<evidence type="ECO:0000313" key="1">
    <source>
        <dbReference type="EMBL" id="RNA22459.1"/>
    </source>
</evidence>
<name>A0A3M7RG78_BRAPC</name>
<organism evidence="1 2">
    <name type="scientific">Brachionus plicatilis</name>
    <name type="common">Marine rotifer</name>
    <name type="synonym">Brachionus muelleri</name>
    <dbReference type="NCBI Taxonomy" id="10195"/>
    <lineage>
        <taxon>Eukaryota</taxon>
        <taxon>Metazoa</taxon>
        <taxon>Spiralia</taxon>
        <taxon>Gnathifera</taxon>
        <taxon>Rotifera</taxon>
        <taxon>Eurotatoria</taxon>
        <taxon>Monogononta</taxon>
        <taxon>Pseudotrocha</taxon>
        <taxon>Ploima</taxon>
        <taxon>Brachionidae</taxon>
        <taxon>Brachionus</taxon>
    </lineage>
</organism>
<evidence type="ECO:0000313" key="2">
    <source>
        <dbReference type="Proteomes" id="UP000276133"/>
    </source>
</evidence>